<evidence type="ECO:0000313" key="1">
    <source>
        <dbReference type="EMBL" id="MFK4442486.1"/>
    </source>
</evidence>
<dbReference type="Pfam" id="PF11142">
    <property type="entry name" value="DUF2917"/>
    <property type="match status" value="1"/>
</dbReference>
<accession>A0ABW8MIB1</accession>
<gene>
    <name evidence="1" type="ORF">ABH943_002502</name>
</gene>
<evidence type="ECO:0008006" key="3">
    <source>
        <dbReference type="Google" id="ProtNLM"/>
    </source>
</evidence>
<proteinExistence type="predicted"/>
<name>A0ABW8MIB1_9BURK</name>
<dbReference type="RefSeq" id="WP_404606740.1">
    <property type="nucleotide sequence ID" value="NZ_JBIYDN010000006.1"/>
</dbReference>
<evidence type="ECO:0000313" key="2">
    <source>
        <dbReference type="Proteomes" id="UP001620514"/>
    </source>
</evidence>
<dbReference type="Proteomes" id="UP001620514">
    <property type="component" value="Unassembled WGS sequence"/>
</dbReference>
<dbReference type="EMBL" id="JBIYDN010000006">
    <property type="protein sequence ID" value="MFK4442486.1"/>
    <property type="molecule type" value="Genomic_DNA"/>
</dbReference>
<dbReference type="InterPro" id="IPR021317">
    <property type="entry name" value="DUF2917"/>
</dbReference>
<reference evidence="1 2" key="1">
    <citation type="submission" date="2024-11" db="EMBL/GenBank/DDBJ databases">
        <title>Using genomics to understand microbial adaptation to soil warming.</title>
        <authorList>
            <person name="Deangelis K.M. PhD."/>
        </authorList>
    </citation>
    <scope>NUCLEOTIDE SEQUENCE [LARGE SCALE GENOMIC DNA]</scope>
    <source>
        <strain evidence="1 2">GAS97</strain>
    </source>
</reference>
<organism evidence="1 2">
    <name type="scientific">Caballeronia udeis</name>
    <dbReference type="NCBI Taxonomy" id="1232866"/>
    <lineage>
        <taxon>Bacteria</taxon>
        <taxon>Pseudomonadati</taxon>
        <taxon>Pseudomonadota</taxon>
        <taxon>Betaproteobacteria</taxon>
        <taxon>Burkholderiales</taxon>
        <taxon>Burkholderiaceae</taxon>
        <taxon>Caballeronia</taxon>
    </lineage>
</organism>
<protein>
    <recommendedName>
        <fullName evidence="3">DUF2917 domain-containing protein</fullName>
    </recommendedName>
</protein>
<sequence>MMVGSNDRFVFRAAHETSASAHALLPEMVIRFVVQPGQTTSWRVQSDSELRVGTARVWVTRIFSPYDYWLQTGDVLRLTRGERIWLSTDANMAAEISLTSAYAVARKPLFKWVEWLRNFIADISLLRSR</sequence>
<comment type="caution">
    <text evidence="1">The sequence shown here is derived from an EMBL/GenBank/DDBJ whole genome shotgun (WGS) entry which is preliminary data.</text>
</comment>
<keyword evidence="2" id="KW-1185">Reference proteome</keyword>